<dbReference type="SUPFAM" id="SSF109755">
    <property type="entry name" value="PhoU-like"/>
    <property type="match status" value="1"/>
</dbReference>
<dbReference type="GO" id="GO:0045936">
    <property type="term" value="P:negative regulation of phosphate metabolic process"/>
    <property type="evidence" value="ECO:0007669"/>
    <property type="project" value="InterPro"/>
</dbReference>
<accession>A0A9D0ZNP8</accession>
<dbReference type="FunFam" id="1.20.58.220:FF:000004">
    <property type="entry name" value="Phosphate-specific transport system accessory protein PhoU"/>
    <property type="match status" value="1"/>
</dbReference>
<dbReference type="GO" id="GO:0006817">
    <property type="term" value="P:phosphate ion transport"/>
    <property type="evidence" value="ECO:0007669"/>
    <property type="project" value="UniProtKB-KW"/>
</dbReference>
<dbReference type="PANTHER" id="PTHR42930">
    <property type="entry name" value="PHOSPHATE-SPECIFIC TRANSPORT SYSTEM ACCESSORY PROTEIN PHOU"/>
    <property type="match status" value="1"/>
</dbReference>
<dbReference type="PIRSF" id="PIRSF003107">
    <property type="entry name" value="PhoU"/>
    <property type="match status" value="1"/>
</dbReference>
<evidence type="ECO:0000256" key="4">
    <source>
        <dbReference type="ARBA" id="ARBA00022448"/>
    </source>
</evidence>
<evidence type="ECO:0000256" key="1">
    <source>
        <dbReference type="ARBA" id="ARBA00004496"/>
    </source>
</evidence>
<feature type="domain" description="PhoU" evidence="8">
    <location>
        <begin position="17"/>
        <end position="104"/>
    </location>
</feature>
<dbReference type="InterPro" id="IPR028366">
    <property type="entry name" value="PhoU"/>
</dbReference>
<comment type="similarity">
    <text evidence="2 7">Belongs to the PhoU family.</text>
</comment>
<evidence type="ECO:0000256" key="3">
    <source>
        <dbReference type="ARBA" id="ARBA00011738"/>
    </source>
</evidence>
<sequence>MRSRFEEQLTRLNAELIDMGTLIEHAIVESTQALAVRDVVRARTVIALDRDVDQKEREIESLCLKLLLQQQPVARDLRFISAALKMITDMERIGDQAADVAEIVTMLSGGHEGEFPQIQEMGGETVKMVRGAIDAFVRRDLTLAEWVIDMDDKVDGLFVAAKDALIELLRRDAGAGELALDLLMISKYLERIGDHAVNIAEWVVFAITGVHKEG</sequence>
<comment type="subunit">
    <text evidence="3 7">Homodimer.</text>
</comment>
<dbReference type="Pfam" id="PF01895">
    <property type="entry name" value="PhoU"/>
    <property type="match status" value="2"/>
</dbReference>
<evidence type="ECO:0000256" key="2">
    <source>
        <dbReference type="ARBA" id="ARBA00008107"/>
    </source>
</evidence>
<dbReference type="Gene3D" id="1.20.58.220">
    <property type="entry name" value="Phosphate transport system protein phou homolog 2, domain 2"/>
    <property type="match status" value="1"/>
</dbReference>
<keyword evidence="6 7" id="KW-0592">Phosphate transport</keyword>
<comment type="function">
    <text evidence="7">Plays a role in the regulation of phosphate uptake.</text>
</comment>
<keyword evidence="5 7" id="KW-0963">Cytoplasm</keyword>
<dbReference type="GO" id="GO:0005737">
    <property type="term" value="C:cytoplasm"/>
    <property type="evidence" value="ECO:0007669"/>
    <property type="project" value="UniProtKB-SubCell"/>
</dbReference>
<dbReference type="InterPro" id="IPR026022">
    <property type="entry name" value="PhoU_dom"/>
</dbReference>
<protein>
    <recommendedName>
        <fullName evidence="7">Phosphate-specific transport system accessory protein PhoU</fullName>
    </recommendedName>
</protein>
<dbReference type="AlphaFoldDB" id="A0A9D0ZNP8"/>
<dbReference type="EMBL" id="DVFZ01000058">
    <property type="protein sequence ID" value="HIQ82649.1"/>
    <property type="molecule type" value="Genomic_DNA"/>
</dbReference>
<comment type="subcellular location">
    <subcellularLocation>
        <location evidence="1 7">Cytoplasm</location>
    </subcellularLocation>
</comment>
<evidence type="ECO:0000256" key="6">
    <source>
        <dbReference type="ARBA" id="ARBA00022592"/>
    </source>
</evidence>
<reference evidence="9" key="1">
    <citation type="submission" date="2020-10" db="EMBL/GenBank/DDBJ databases">
        <authorList>
            <person name="Gilroy R."/>
        </authorList>
    </citation>
    <scope>NUCLEOTIDE SEQUENCE</scope>
    <source>
        <strain evidence="9">ChiSjej6B24-2974</strain>
    </source>
</reference>
<organism evidence="9 10">
    <name type="scientific">Candidatus Pullichristensenella stercorigallinarum</name>
    <dbReference type="NCBI Taxonomy" id="2840909"/>
    <lineage>
        <taxon>Bacteria</taxon>
        <taxon>Bacillati</taxon>
        <taxon>Bacillota</taxon>
        <taxon>Clostridia</taxon>
        <taxon>Candidatus Pullichristensenella</taxon>
    </lineage>
</organism>
<dbReference type="PANTHER" id="PTHR42930:SF3">
    <property type="entry name" value="PHOSPHATE-SPECIFIC TRANSPORT SYSTEM ACCESSORY PROTEIN PHOU"/>
    <property type="match status" value="1"/>
</dbReference>
<evidence type="ECO:0000313" key="10">
    <source>
        <dbReference type="Proteomes" id="UP000824260"/>
    </source>
</evidence>
<name>A0A9D0ZNP8_9FIRM</name>
<dbReference type="Proteomes" id="UP000824260">
    <property type="component" value="Unassembled WGS sequence"/>
</dbReference>
<dbReference type="InterPro" id="IPR038078">
    <property type="entry name" value="PhoU-like_sf"/>
</dbReference>
<evidence type="ECO:0000259" key="8">
    <source>
        <dbReference type="Pfam" id="PF01895"/>
    </source>
</evidence>
<reference evidence="9" key="2">
    <citation type="journal article" date="2021" name="PeerJ">
        <title>Extensive microbial diversity within the chicken gut microbiome revealed by metagenomics and culture.</title>
        <authorList>
            <person name="Gilroy R."/>
            <person name="Ravi A."/>
            <person name="Getino M."/>
            <person name="Pursley I."/>
            <person name="Horton D.L."/>
            <person name="Alikhan N.F."/>
            <person name="Baker D."/>
            <person name="Gharbi K."/>
            <person name="Hall N."/>
            <person name="Watson M."/>
            <person name="Adriaenssens E.M."/>
            <person name="Foster-Nyarko E."/>
            <person name="Jarju S."/>
            <person name="Secka A."/>
            <person name="Antonio M."/>
            <person name="Oren A."/>
            <person name="Chaudhuri R.R."/>
            <person name="La Ragione R."/>
            <person name="Hildebrand F."/>
            <person name="Pallen M.J."/>
        </authorList>
    </citation>
    <scope>NUCLEOTIDE SEQUENCE</scope>
    <source>
        <strain evidence="9">ChiSjej6B24-2974</strain>
    </source>
</reference>
<proteinExistence type="inferred from homology"/>
<gene>
    <name evidence="9" type="primary">phoU</name>
    <name evidence="9" type="ORF">IAA52_06050</name>
</gene>
<evidence type="ECO:0000256" key="7">
    <source>
        <dbReference type="PIRNR" id="PIRNR003107"/>
    </source>
</evidence>
<dbReference type="NCBIfam" id="TIGR02135">
    <property type="entry name" value="phoU_full"/>
    <property type="match status" value="1"/>
</dbReference>
<evidence type="ECO:0000256" key="5">
    <source>
        <dbReference type="ARBA" id="ARBA00022490"/>
    </source>
</evidence>
<keyword evidence="4 7" id="KW-0813">Transport</keyword>
<dbReference type="GO" id="GO:0030643">
    <property type="term" value="P:intracellular phosphate ion homeostasis"/>
    <property type="evidence" value="ECO:0007669"/>
    <property type="project" value="InterPro"/>
</dbReference>
<comment type="caution">
    <text evidence="9">The sequence shown here is derived from an EMBL/GenBank/DDBJ whole genome shotgun (WGS) entry which is preliminary data.</text>
</comment>
<evidence type="ECO:0000313" key="9">
    <source>
        <dbReference type="EMBL" id="HIQ82649.1"/>
    </source>
</evidence>
<feature type="domain" description="PhoU" evidence="8">
    <location>
        <begin position="118"/>
        <end position="203"/>
    </location>
</feature>